<name>A0ABU2BS32_9ACTN</name>
<evidence type="ECO:0000256" key="11">
    <source>
        <dbReference type="ARBA" id="ARBA00029811"/>
    </source>
</evidence>
<dbReference type="Gene3D" id="1.10.390.10">
    <property type="entry name" value="Neutral Protease Domain 2"/>
    <property type="match status" value="1"/>
</dbReference>
<evidence type="ECO:0000256" key="13">
    <source>
        <dbReference type="SAM" id="SignalP"/>
    </source>
</evidence>
<dbReference type="Gene3D" id="2.60.40.1730">
    <property type="entry name" value="tricorn interacting facor f3 domain"/>
    <property type="match status" value="1"/>
</dbReference>
<comment type="caution">
    <text evidence="15">The sequence shown here is derived from an EMBL/GenBank/DDBJ whole genome shotgun (WGS) entry which is preliminary data.</text>
</comment>
<keyword evidence="9" id="KW-0862">Zinc</keyword>
<dbReference type="PANTHER" id="PTHR11533:SF297">
    <property type="entry name" value="AMINOPEPTIDASE N"/>
    <property type="match status" value="1"/>
</dbReference>
<dbReference type="SUPFAM" id="SSF55486">
    <property type="entry name" value="Metalloproteases ('zincins'), catalytic domain"/>
    <property type="match status" value="1"/>
</dbReference>
<dbReference type="Pfam" id="PF01433">
    <property type="entry name" value="Peptidase_M1"/>
    <property type="match status" value="1"/>
</dbReference>
<gene>
    <name evidence="15" type="ORF">J2S63_000981</name>
</gene>
<dbReference type="InterPro" id="IPR001930">
    <property type="entry name" value="Peptidase_M1"/>
</dbReference>
<dbReference type="EC" id="3.4.11.2" evidence="4"/>
<protein>
    <recommendedName>
        <fullName evidence="5">Aminopeptidase N</fullName>
        <ecNumber evidence="4">3.4.11.2</ecNumber>
    </recommendedName>
    <alternativeName>
        <fullName evidence="11">Alanine aminopeptidase</fullName>
    </alternativeName>
    <alternativeName>
        <fullName evidence="12">Lysyl aminopeptidase</fullName>
    </alternativeName>
</protein>
<comment type="similarity">
    <text evidence="3">Belongs to the peptidase M1 family.</text>
</comment>
<comment type="cofactor">
    <cofactor evidence="2">
        <name>Zn(2+)</name>
        <dbReference type="ChEBI" id="CHEBI:29105"/>
    </cofactor>
</comment>
<evidence type="ECO:0000256" key="9">
    <source>
        <dbReference type="ARBA" id="ARBA00022833"/>
    </source>
</evidence>
<dbReference type="CDD" id="cd09603">
    <property type="entry name" value="M1_APN_like"/>
    <property type="match status" value="1"/>
</dbReference>
<dbReference type="SUPFAM" id="SSF63737">
    <property type="entry name" value="Leukotriene A4 hydrolase N-terminal domain"/>
    <property type="match status" value="1"/>
</dbReference>
<organism evidence="15 16">
    <name type="scientific">Nocardioides marmoribigeumensis</name>
    <dbReference type="NCBI Taxonomy" id="433649"/>
    <lineage>
        <taxon>Bacteria</taxon>
        <taxon>Bacillati</taxon>
        <taxon>Actinomycetota</taxon>
        <taxon>Actinomycetes</taxon>
        <taxon>Propionibacteriales</taxon>
        <taxon>Nocardioidaceae</taxon>
        <taxon>Nocardioides</taxon>
    </lineage>
</organism>
<evidence type="ECO:0000256" key="5">
    <source>
        <dbReference type="ARBA" id="ARBA00015611"/>
    </source>
</evidence>
<reference evidence="15 16" key="1">
    <citation type="submission" date="2023-07" db="EMBL/GenBank/DDBJ databases">
        <title>Sequencing the genomes of 1000 actinobacteria strains.</title>
        <authorList>
            <person name="Klenk H.-P."/>
        </authorList>
    </citation>
    <scope>NUCLEOTIDE SEQUENCE [LARGE SCALE GENOMIC DNA]</scope>
    <source>
        <strain evidence="15 16">DSM 19426</strain>
    </source>
</reference>
<dbReference type="InterPro" id="IPR014782">
    <property type="entry name" value="Peptidase_M1_dom"/>
</dbReference>
<evidence type="ECO:0000256" key="3">
    <source>
        <dbReference type="ARBA" id="ARBA00010136"/>
    </source>
</evidence>
<sequence>MSHHRPAVALLCAASLALSLGALGPLGARGGAAAVAAEATAVVGSPDGPDAYFPRDGNGGYQVTHYTIDDRVQPSTDALSGRTTLRAVAGSSALSAFHLDLRLTPDAVTVDGEPATFSKPSGHELEVTPRTPVAAGSPFTVAVRYHGTPSRLRSATAWDGYFHQPGETAAVGEPQIGPWWFAANETPRDKATFDITIRVPTGQQAVSGGRLVSRTVSGDWTAWRWKVDEAISTYLAYFVAGRFEIRRTTADGRPVLYAVSRQLSAKEVEQAFALLDDTPRILRWMESRFGAYPYATAGGVVSSVYTGFALENASRPFYSWFGSSAGTVVVHELAHQWFGDTVALQRWRDTWLNEGFATYVEWLWQEGHGRRSVQDTLTSRYDSYVPSSTFWDLQVSNPGPTEIFSTPVYDRGGMMLGALRCRIGKAPMRDLVRAWVDRHRDGTGTGRQFRDLAAAREGAGLSTFFHTWLDVRERPARTRANGLTGCS</sequence>
<keyword evidence="15" id="KW-0031">Aminopeptidase</keyword>
<keyword evidence="16" id="KW-1185">Reference proteome</keyword>
<evidence type="ECO:0000256" key="7">
    <source>
        <dbReference type="ARBA" id="ARBA00022723"/>
    </source>
</evidence>
<feature type="signal peptide" evidence="13">
    <location>
        <begin position="1"/>
        <end position="24"/>
    </location>
</feature>
<dbReference type="PRINTS" id="PR00756">
    <property type="entry name" value="ALADIPTASE"/>
</dbReference>
<comment type="catalytic activity">
    <reaction evidence="1">
        <text>Release of an N-terminal amino acid, Xaa-|-Yaa- from a peptide, amide or arylamide. Xaa is preferably Ala, but may be most amino acids including Pro (slow action). When a terminal hydrophobic residue is followed by a prolyl residue, the two may be released as an intact Xaa-Pro dipeptide.</text>
        <dbReference type="EC" id="3.4.11.2"/>
    </reaction>
</comment>
<feature type="domain" description="Peptidase M1 membrane alanine aminopeptidase" evidence="14">
    <location>
        <begin position="325"/>
        <end position="468"/>
    </location>
</feature>
<keyword evidence="7" id="KW-0479">Metal-binding</keyword>
<keyword evidence="8" id="KW-0378">Hydrolase</keyword>
<evidence type="ECO:0000256" key="8">
    <source>
        <dbReference type="ARBA" id="ARBA00022801"/>
    </source>
</evidence>
<dbReference type="InterPro" id="IPR042097">
    <property type="entry name" value="Aminopeptidase_N-like_N_sf"/>
</dbReference>
<evidence type="ECO:0000256" key="4">
    <source>
        <dbReference type="ARBA" id="ARBA00012564"/>
    </source>
</evidence>
<evidence type="ECO:0000256" key="10">
    <source>
        <dbReference type="ARBA" id="ARBA00023049"/>
    </source>
</evidence>
<proteinExistence type="inferred from homology"/>
<dbReference type="PANTHER" id="PTHR11533">
    <property type="entry name" value="PROTEASE M1 ZINC METALLOPROTEASE"/>
    <property type="match status" value="1"/>
</dbReference>
<dbReference type="EMBL" id="JAVDYG010000001">
    <property type="protein sequence ID" value="MDR7361428.1"/>
    <property type="molecule type" value="Genomic_DNA"/>
</dbReference>
<evidence type="ECO:0000259" key="14">
    <source>
        <dbReference type="Pfam" id="PF01433"/>
    </source>
</evidence>
<dbReference type="InterPro" id="IPR027268">
    <property type="entry name" value="Peptidase_M4/M1_CTD_sf"/>
</dbReference>
<keyword evidence="6" id="KW-0645">Protease</keyword>
<accession>A0ABU2BS32</accession>
<keyword evidence="13" id="KW-0732">Signal</keyword>
<evidence type="ECO:0000313" key="15">
    <source>
        <dbReference type="EMBL" id="MDR7361428.1"/>
    </source>
</evidence>
<evidence type="ECO:0000256" key="12">
    <source>
        <dbReference type="ARBA" id="ARBA00031533"/>
    </source>
</evidence>
<evidence type="ECO:0000256" key="2">
    <source>
        <dbReference type="ARBA" id="ARBA00001947"/>
    </source>
</evidence>
<evidence type="ECO:0000256" key="6">
    <source>
        <dbReference type="ARBA" id="ARBA00022670"/>
    </source>
</evidence>
<keyword evidence="10" id="KW-0482">Metalloprotease</keyword>
<dbReference type="RefSeq" id="WP_310299391.1">
    <property type="nucleotide sequence ID" value="NZ_BAAAPS010000007.1"/>
</dbReference>
<dbReference type="Proteomes" id="UP001183648">
    <property type="component" value="Unassembled WGS sequence"/>
</dbReference>
<dbReference type="GO" id="GO:0004177">
    <property type="term" value="F:aminopeptidase activity"/>
    <property type="evidence" value="ECO:0007669"/>
    <property type="project" value="UniProtKB-KW"/>
</dbReference>
<evidence type="ECO:0000256" key="1">
    <source>
        <dbReference type="ARBA" id="ARBA00000098"/>
    </source>
</evidence>
<dbReference type="InterPro" id="IPR050344">
    <property type="entry name" value="Peptidase_M1_aminopeptidases"/>
</dbReference>
<feature type="chain" id="PRO_5045724778" description="Aminopeptidase N" evidence="13">
    <location>
        <begin position="25"/>
        <end position="487"/>
    </location>
</feature>
<evidence type="ECO:0000313" key="16">
    <source>
        <dbReference type="Proteomes" id="UP001183648"/>
    </source>
</evidence>